<dbReference type="Proteomes" id="UP000603641">
    <property type="component" value="Unassembled WGS sequence"/>
</dbReference>
<dbReference type="RefSeq" id="WP_191751881.1">
    <property type="nucleotide sequence ID" value="NZ_JACSQM010000001.1"/>
</dbReference>
<name>A0ABR8SGC8_9BACL</name>
<protein>
    <submittedName>
        <fullName evidence="1">DUF1878 domain-containing protein</fullName>
    </submittedName>
</protein>
<organism evidence="1 2">
    <name type="scientific">Fictibacillus norfolkensis</name>
    <dbReference type="NCBI Taxonomy" id="2762233"/>
    <lineage>
        <taxon>Bacteria</taxon>
        <taxon>Bacillati</taxon>
        <taxon>Bacillota</taxon>
        <taxon>Bacilli</taxon>
        <taxon>Bacillales</taxon>
        <taxon>Fictibacillaceae</taxon>
        <taxon>Fictibacillus</taxon>
    </lineage>
</organism>
<evidence type="ECO:0000313" key="1">
    <source>
        <dbReference type="EMBL" id="MBD7962532.1"/>
    </source>
</evidence>
<comment type="caution">
    <text evidence="1">The sequence shown here is derived from an EMBL/GenBank/DDBJ whole genome shotgun (WGS) entry which is preliminary data.</text>
</comment>
<accession>A0ABR8SGC8</accession>
<gene>
    <name evidence="1" type="ORF">H9648_00595</name>
</gene>
<keyword evidence="2" id="KW-1185">Reference proteome</keyword>
<dbReference type="EMBL" id="JACSQM010000001">
    <property type="protein sequence ID" value="MBD7962532.1"/>
    <property type="molecule type" value="Genomic_DNA"/>
</dbReference>
<sequence length="124" mass="15264">MENNDLLKRIQELEETIELITFRQNLLFSNTSVDRAIYEYDITKKQYNLIMDLMDRYRTKIDNKEKVSHGKFEDEMYEIVPQHSGNYHFVESLTRAFWENDRWEEVFDELYRVLPKYQHIKKGF</sequence>
<reference evidence="1 2" key="1">
    <citation type="submission" date="2020-08" db="EMBL/GenBank/DDBJ databases">
        <title>A Genomic Blueprint of the Chicken Gut Microbiome.</title>
        <authorList>
            <person name="Gilroy R."/>
            <person name="Ravi A."/>
            <person name="Getino M."/>
            <person name="Pursley I."/>
            <person name="Horton D.L."/>
            <person name="Alikhan N.-F."/>
            <person name="Baker D."/>
            <person name="Gharbi K."/>
            <person name="Hall N."/>
            <person name="Watson M."/>
            <person name="Adriaenssens E.M."/>
            <person name="Foster-Nyarko E."/>
            <person name="Jarju S."/>
            <person name="Secka A."/>
            <person name="Antonio M."/>
            <person name="Oren A."/>
            <person name="Chaudhuri R."/>
            <person name="La Ragione R.M."/>
            <person name="Hildebrand F."/>
            <person name="Pallen M.J."/>
        </authorList>
    </citation>
    <scope>NUCLEOTIDE SEQUENCE [LARGE SCALE GENOMIC DNA]</scope>
    <source>
        <strain evidence="1 2">Sa2CUA10</strain>
    </source>
</reference>
<evidence type="ECO:0000313" key="2">
    <source>
        <dbReference type="Proteomes" id="UP000603641"/>
    </source>
</evidence>
<proteinExistence type="predicted"/>